<dbReference type="OrthoDB" id="1853768at2759"/>
<dbReference type="SUPFAM" id="SSF81383">
    <property type="entry name" value="F-box domain"/>
    <property type="match status" value="1"/>
</dbReference>
<gene>
    <name evidence="2" type="ORF">STAS_06512</name>
</gene>
<dbReference type="PANTHER" id="PTHR31672:SF13">
    <property type="entry name" value="F-BOX PROTEIN CPR30-LIKE"/>
    <property type="match status" value="1"/>
</dbReference>
<dbReference type="NCBIfam" id="TIGR01640">
    <property type="entry name" value="F_box_assoc_1"/>
    <property type="match status" value="1"/>
</dbReference>
<protein>
    <submittedName>
        <fullName evidence="2">F-box and associated interaction domains-containing protein</fullName>
    </submittedName>
</protein>
<keyword evidence="3" id="KW-1185">Reference proteome</keyword>
<dbReference type="InterPro" id="IPR050796">
    <property type="entry name" value="SCF_F-box_component"/>
</dbReference>
<dbReference type="Pfam" id="PF00646">
    <property type="entry name" value="F-box"/>
    <property type="match status" value="1"/>
</dbReference>
<evidence type="ECO:0000259" key="1">
    <source>
        <dbReference type="PROSITE" id="PS50181"/>
    </source>
</evidence>
<dbReference type="InterPro" id="IPR036047">
    <property type="entry name" value="F-box-like_dom_sf"/>
</dbReference>
<dbReference type="EMBL" id="BKCP01004361">
    <property type="protein sequence ID" value="GER30570.1"/>
    <property type="molecule type" value="Genomic_DNA"/>
</dbReference>
<dbReference type="InterPro" id="IPR017451">
    <property type="entry name" value="F-box-assoc_interact_dom"/>
</dbReference>
<dbReference type="Proteomes" id="UP000325081">
    <property type="component" value="Unassembled WGS sequence"/>
</dbReference>
<feature type="domain" description="F-box" evidence="1">
    <location>
        <begin position="10"/>
        <end position="56"/>
    </location>
</feature>
<dbReference type="InterPro" id="IPR001810">
    <property type="entry name" value="F-box_dom"/>
</dbReference>
<reference evidence="3" key="1">
    <citation type="journal article" date="2019" name="Curr. Biol.">
        <title>Genome Sequence of Striga asiatica Provides Insight into the Evolution of Plant Parasitism.</title>
        <authorList>
            <person name="Yoshida S."/>
            <person name="Kim S."/>
            <person name="Wafula E.K."/>
            <person name="Tanskanen J."/>
            <person name="Kim Y.M."/>
            <person name="Honaas L."/>
            <person name="Yang Z."/>
            <person name="Spallek T."/>
            <person name="Conn C.E."/>
            <person name="Ichihashi Y."/>
            <person name="Cheong K."/>
            <person name="Cui S."/>
            <person name="Der J.P."/>
            <person name="Gundlach H."/>
            <person name="Jiao Y."/>
            <person name="Hori C."/>
            <person name="Ishida J.K."/>
            <person name="Kasahara H."/>
            <person name="Kiba T."/>
            <person name="Kim M.S."/>
            <person name="Koo N."/>
            <person name="Laohavisit A."/>
            <person name="Lee Y.H."/>
            <person name="Lumba S."/>
            <person name="McCourt P."/>
            <person name="Mortimer J.C."/>
            <person name="Mutuku J.M."/>
            <person name="Nomura T."/>
            <person name="Sasaki-Sekimoto Y."/>
            <person name="Seto Y."/>
            <person name="Wang Y."/>
            <person name="Wakatake T."/>
            <person name="Sakakibara H."/>
            <person name="Demura T."/>
            <person name="Yamaguchi S."/>
            <person name="Yoneyama K."/>
            <person name="Manabe R.I."/>
            <person name="Nelson D.C."/>
            <person name="Schulman A.H."/>
            <person name="Timko M.P."/>
            <person name="dePamphilis C.W."/>
            <person name="Choi D."/>
            <person name="Shirasu K."/>
        </authorList>
    </citation>
    <scope>NUCLEOTIDE SEQUENCE [LARGE SCALE GENOMIC DNA]</scope>
    <source>
        <strain evidence="3">cv. UVA1</strain>
    </source>
</reference>
<organism evidence="2 3">
    <name type="scientific">Striga asiatica</name>
    <name type="common">Asiatic witchweed</name>
    <name type="synonym">Buchnera asiatica</name>
    <dbReference type="NCBI Taxonomy" id="4170"/>
    <lineage>
        <taxon>Eukaryota</taxon>
        <taxon>Viridiplantae</taxon>
        <taxon>Streptophyta</taxon>
        <taxon>Embryophyta</taxon>
        <taxon>Tracheophyta</taxon>
        <taxon>Spermatophyta</taxon>
        <taxon>Magnoliopsida</taxon>
        <taxon>eudicotyledons</taxon>
        <taxon>Gunneridae</taxon>
        <taxon>Pentapetalae</taxon>
        <taxon>asterids</taxon>
        <taxon>lamiids</taxon>
        <taxon>Lamiales</taxon>
        <taxon>Orobanchaceae</taxon>
        <taxon>Buchnereae</taxon>
        <taxon>Striga</taxon>
    </lineage>
</organism>
<dbReference type="SMART" id="SM00256">
    <property type="entry name" value="FBOX"/>
    <property type="match status" value="1"/>
</dbReference>
<dbReference type="PANTHER" id="PTHR31672">
    <property type="entry name" value="BNACNNG10540D PROTEIN"/>
    <property type="match status" value="1"/>
</dbReference>
<evidence type="ECO:0000313" key="2">
    <source>
        <dbReference type="EMBL" id="GER30570.1"/>
    </source>
</evidence>
<proteinExistence type="predicted"/>
<dbReference type="Pfam" id="PF08268">
    <property type="entry name" value="FBA_3"/>
    <property type="match status" value="1"/>
</dbReference>
<accession>A0A5A7PCY7</accession>
<name>A0A5A7PCY7_STRAF</name>
<dbReference type="AlphaFoldDB" id="A0A5A7PCY7"/>
<dbReference type="InterPro" id="IPR013187">
    <property type="entry name" value="F-box-assoc_dom_typ3"/>
</dbReference>
<evidence type="ECO:0000313" key="3">
    <source>
        <dbReference type="Proteomes" id="UP000325081"/>
    </source>
</evidence>
<sequence>MANKQSATMAPSLIDLPPNIIMEILVRLPLRTLFLSRSVCKTFLTLTSPNPHFIDLHSSNAAQILLLQRGGANNPSHILSLAEPELDLRSGLYFSPKPLFQLPKMGTSVSLYRTNLREPNNFVLTNSCNGLIYLVRRYARDEHSLVCNPVTNEYLLIPEVDGELGLKTETKSMWLGFSPGTNQYKVMRISRSLINFEFAAQVFVIGPDSWRSIEAVAAPLGAEHSWDLYPIFLNGFMYWLDKSWNGILFFDYEKEIFGDVELPSEFGEEQLRNEQSMSIGVLRGCLCLCFNNFNAQHVDFWVIKKNGNRESWSKDFVVDLVRPVDKPALGRFKPLQVLRSGEIVMLWVENDVICYNPRTKRLKFIGFRWVRSMPIIDVAFTPSFVPLKDTLQVEEVMNRHMRPRYTVHC</sequence>
<comment type="caution">
    <text evidence="2">The sequence shown here is derived from an EMBL/GenBank/DDBJ whole genome shotgun (WGS) entry which is preliminary data.</text>
</comment>
<dbReference type="PROSITE" id="PS50181">
    <property type="entry name" value="FBOX"/>
    <property type="match status" value="1"/>
</dbReference>